<dbReference type="EMBL" id="FOTL01000016">
    <property type="protein sequence ID" value="SFL51370.1"/>
    <property type="molecule type" value="Genomic_DNA"/>
</dbReference>
<reference evidence="4" key="2">
    <citation type="submission" date="2016-02" db="EMBL/GenBank/DDBJ databases">
        <title>The draft genome sequence of the rumen methanogen Methanobrevibacter olleyae YLM1.</title>
        <authorList>
            <consortium name="New Zealand Agricultural Greenhouse Gas Research Centre/Pastoral Greenhouse Gas Research Consortium"/>
            <person name="Kelly W.J."/>
            <person name="Li D."/>
            <person name="Lambie S.C."/>
            <person name="Attwood G.T."/>
            <person name="Altermann E."/>
            <person name="Leahy S.C."/>
        </authorList>
    </citation>
    <scope>NUCLEOTIDE SEQUENCE [LARGE SCALE GENOMIC DNA]</scope>
    <source>
        <strain evidence="4">YLM1</strain>
    </source>
</reference>
<keyword evidence="4" id="KW-1185">Reference proteome</keyword>
<evidence type="ECO:0000313" key="5">
    <source>
        <dbReference type="Proteomes" id="UP000183442"/>
    </source>
</evidence>
<evidence type="ECO:0000256" key="1">
    <source>
        <dbReference type="SAM" id="Phobius"/>
    </source>
</evidence>
<dbReference type="GeneID" id="28488870"/>
<reference evidence="2 4" key="1">
    <citation type="journal article" date="2016" name="Genome Announc.">
        <title>Draft Genome Sequence of the Rumen Methanogen Methanobrevibacter olleyae YLM1.</title>
        <authorList>
            <person name="Kelly W.J."/>
            <person name="Li D."/>
            <person name="Lambie S.C."/>
            <person name="Cox F."/>
            <person name="Attwood G.T."/>
            <person name="Altermann E."/>
            <person name="Leahy S.C."/>
        </authorList>
    </citation>
    <scope>NUCLEOTIDE SEQUENCE [LARGE SCALE GENOMIC DNA]</scope>
    <source>
        <strain evidence="2 4">YLM1</strain>
    </source>
</reference>
<reference evidence="3" key="3">
    <citation type="submission" date="2016-10" db="EMBL/GenBank/DDBJ databases">
        <authorList>
            <person name="de Groot N.N."/>
        </authorList>
    </citation>
    <scope>NUCLEOTIDE SEQUENCE [LARGE SCALE GENOMIC DNA]</scope>
    <source>
        <strain evidence="3">DSM 16632</strain>
    </source>
</reference>
<keyword evidence="1" id="KW-0812">Transmembrane</keyword>
<protein>
    <submittedName>
        <fullName evidence="2">Uncharacterized protein</fullName>
    </submittedName>
</protein>
<name>A0A126QYB3_METOL</name>
<proteinExistence type="predicted"/>
<keyword evidence="1" id="KW-0472">Membrane</keyword>
<dbReference type="OrthoDB" id="380993at2157"/>
<evidence type="ECO:0000313" key="2">
    <source>
        <dbReference type="EMBL" id="AMK15130.1"/>
    </source>
</evidence>
<evidence type="ECO:0000313" key="3">
    <source>
        <dbReference type="EMBL" id="SFL51370.1"/>
    </source>
</evidence>
<dbReference type="Proteomes" id="UP000066376">
    <property type="component" value="Chromosome"/>
</dbReference>
<accession>A0A126QYB3</accession>
<dbReference type="AlphaFoldDB" id="A0A126QYB3"/>
<evidence type="ECO:0000313" key="4">
    <source>
        <dbReference type="Proteomes" id="UP000066376"/>
    </source>
</evidence>
<keyword evidence="1" id="KW-1133">Transmembrane helix</keyword>
<feature type="transmembrane region" description="Helical" evidence="1">
    <location>
        <begin position="7"/>
        <end position="25"/>
    </location>
</feature>
<organism evidence="2 4">
    <name type="scientific">Methanobrevibacter olleyae</name>
    <dbReference type="NCBI Taxonomy" id="294671"/>
    <lineage>
        <taxon>Archaea</taxon>
        <taxon>Methanobacteriati</taxon>
        <taxon>Methanobacteriota</taxon>
        <taxon>Methanomada group</taxon>
        <taxon>Methanobacteria</taxon>
        <taxon>Methanobacteriales</taxon>
        <taxon>Methanobacteriaceae</taxon>
        <taxon>Methanobrevibacter</taxon>
    </lineage>
</organism>
<dbReference type="PATRIC" id="fig|294671.3.peg.595"/>
<gene>
    <name evidence="3" type="ORF">SAMN02910297_01101</name>
    <name evidence="2" type="ORF">YLM1_0573</name>
</gene>
<dbReference type="Proteomes" id="UP000183442">
    <property type="component" value="Unassembled WGS sequence"/>
</dbReference>
<dbReference type="RefSeq" id="WP_067146115.1">
    <property type="nucleotide sequence ID" value="NZ_CP014265.1"/>
</dbReference>
<dbReference type="EMBL" id="CP014265">
    <property type="protein sequence ID" value="AMK15130.1"/>
    <property type="molecule type" value="Genomic_DNA"/>
</dbReference>
<sequence length="127" mass="14475">MDKKITIGIIVVIVAIIAICAFLVFSNNSIPESSELTDLFDYSIKPNTNWNDDKKEYSFSQSISSINGKDYKDIEIKVNFYKDNDLLDSYNTKIDSTKNGKFNLNFTKKLSEEPEAFFYDVVSATEV</sequence>
<dbReference type="KEGG" id="mol:YLM1_0573"/>
<reference evidence="5" key="4">
    <citation type="submission" date="2016-10" db="EMBL/GenBank/DDBJ databases">
        <authorList>
            <person name="Varghese N."/>
        </authorList>
    </citation>
    <scope>NUCLEOTIDE SEQUENCE [LARGE SCALE GENOMIC DNA]</scope>
    <source>
        <strain evidence="5">DSM 16632</strain>
    </source>
</reference>